<name>A0A934TNX4_9RHOB</name>
<evidence type="ECO:0000259" key="1">
    <source>
        <dbReference type="Pfam" id="PF13501"/>
    </source>
</evidence>
<feature type="domain" description="Ig-like SoxY" evidence="1">
    <location>
        <begin position="40"/>
        <end position="145"/>
    </location>
</feature>
<dbReference type="InterPro" id="IPR032711">
    <property type="entry name" value="SoxY"/>
</dbReference>
<dbReference type="InterPro" id="IPR016568">
    <property type="entry name" value="Sulphur_oxidation_SoxY"/>
</dbReference>
<accession>A0A934TNX4</accession>
<dbReference type="Pfam" id="PF13501">
    <property type="entry name" value="SoxY"/>
    <property type="match status" value="1"/>
</dbReference>
<evidence type="ECO:0000313" key="3">
    <source>
        <dbReference type="Proteomes" id="UP000706333"/>
    </source>
</evidence>
<dbReference type="InterPro" id="IPR006311">
    <property type="entry name" value="TAT_signal"/>
</dbReference>
<proteinExistence type="predicted"/>
<keyword evidence="3" id="KW-1185">Reference proteome</keyword>
<dbReference type="PROSITE" id="PS51318">
    <property type="entry name" value="TAT"/>
    <property type="match status" value="1"/>
</dbReference>
<dbReference type="AlphaFoldDB" id="A0A934TNX4"/>
<dbReference type="InterPro" id="IPR038162">
    <property type="entry name" value="SoxY_sf"/>
</dbReference>
<dbReference type="Gene3D" id="2.60.40.2470">
    <property type="entry name" value="SoxY domain"/>
    <property type="match status" value="1"/>
</dbReference>
<evidence type="ECO:0000313" key="2">
    <source>
        <dbReference type="EMBL" id="MBK5928533.1"/>
    </source>
</evidence>
<dbReference type="Proteomes" id="UP000706333">
    <property type="component" value="Unassembled WGS sequence"/>
</dbReference>
<gene>
    <name evidence="2" type="ORF">CCR87_14540</name>
</gene>
<organism evidence="2 3">
    <name type="scientific">Rhodobaculum claviforme</name>
    <dbReference type="NCBI Taxonomy" id="1549854"/>
    <lineage>
        <taxon>Bacteria</taxon>
        <taxon>Pseudomonadati</taxon>
        <taxon>Pseudomonadota</taxon>
        <taxon>Alphaproteobacteria</taxon>
        <taxon>Rhodobacterales</taxon>
        <taxon>Paracoccaceae</taxon>
        <taxon>Rhodobaculum</taxon>
    </lineage>
</organism>
<protein>
    <recommendedName>
        <fullName evidence="1">Ig-like SoxY domain-containing protein</fullName>
    </recommendedName>
</protein>
<reference evidence="2" key="2">
    <citation type="journal article" date="2020" name="Microorganisms">
        <title>Osmotic Adaptation and Compatible Solute Biosynthesis of Phototrophic Bacteria as Revealed from Genome Analyses.</title>
        <authorList>
            <person name="Imhoff J.F."/>
            <person name="Rahn T."/>
            <person name="Kunzel S."/>
            <person name="Keller A."/>
            <person name="Neulinger S.C."/>
        </authorList>
    </citation>
    <scope>NUCLEOTIDE SEQUENCE</scope>
    <source>
        <strain evidence="2">LMG 28126</strain>
    </source>
</reference>
<dbReference type="RefSeq" id="WP_201158298.1">
    <property type="nucleotide sequence ID" value="NZ_NHSD01000310.1"/>
</dbReference>
<comment type="caution">
    <text evidence="2">The sequence shown here is derived from an EMBL/GenBank/DDBJ whole genome shotgun (WGS) entry which is preliminary data.</text>
</comment>
<reference evidence="2" key="1">
    <citation type="submission" date="2017-05" db="EMBL/GenBank/DDBJ databases">
        <authorList>
            <person name="Imhoff J.F."/>
            <person name="Rahn T."/>
            <person name="Kuenzel S."/>
            <person name="Neulinger S.C."/>
        </authorList>
    </citation>
    <scope>NUCLEOTIDE SEQUENCE</scope>
    <source>
        <strain evidence="2">LMG 28126</strain>
    </source>
</reference>
<dbReference type="EMBL" id="NHSD01000310">
    <property type="protein sequence ID" value="MBK5928533.1"/>
    <property type="molecule type" value="Genomic_DNA"/>
</dbReference>
<dbReference type="PIRSF" id="PIRSF010312">
    <property type="entry name" value="Sulphur_oxidation_SoxY"/>
    <property type="match status" value="1"/>
</dbReference>
<sequence length="147" mass="15234">MRVELSRRQTLLGGLALGVVGAWPATADTPLAAEVRAFAGGAVPIPGRVRLDLPDVADNGEAVLLSVAIDSPMTAADHVTEVLILADANPRPTVVRLRLSPLSGRAAVTTRIRLADSQTVTALARMRDGSVHIDQRSVIVTLGGCAG</sequence>